<evidence type="ECO:0000313" key="2">
    <source>
        <dbReference type="Proteomes" id="UP000502421"/>
    </source>
</evidence>
<dbReference type="KEGG" id="coy:HF329_00775"/>
<name>A0AAE6ZDK8_9BACT</name>
<dbReference type="AlphaFoldDB" id="A0AAE6ZDK8"/>
<reference evidence="2" key="1">
    <citation type="submission" date="2020-04" db="EMBL/GenBank/DDBJ databases">
        <authorList>
            <person name="Kittiwongwattana C."/>
        </authorList>
    </citation>
    <scope>NUCLEOTIDE SEQUENCE [LARGE SCALE GENOMIC DNA]</scope>
    <source>
        <strain evidence="2">1310</strain>
    </source>
</reference>
<accession>A0AAE6ZDK8</accession>
<dbReference type="Proteomes" id="UP000502421">
    <property type="component" value="Chromosome"/>
</dbReference>
<dbReference type="EMBL" id="CP051205">
    <property type="protein sequence ID" value="QJB29917.1"/>
    <property type="molecule type" value="Genomic_DNA"/>
</dbReference>
<protein>
    <submittedName>
        <fullName evidence="1">Uncharacterized protein</fullName>
    </submittedName>
</protein>
<dbReference type="RefSeq" id="WP_168802205.1">
    <property type="nucleotide sequence ID" value="NZ_CP051205.1"/>
</dbReference>
<sequence>MNQHEKLFALLELFKRKPQDEQRRLAWEMFYSFFRIFPLESAHNMVDDLCAISQADAICCFTEFKKIEALAFCAYLKKSLELLNYEVKDWEKNRNLPPRKNGNT</sequence>
<gene>
    <name evidence="1" type="ORF">HF329_00775</name>
</gene>
<proteinExistence type="predicted"/>
<evidence type="ECO:0000313" key="1">
    <source>
        <dbReference type="EMBL" id="QJB29917.1"/>
    </source>
</evidence>
<organism evidence="1 2">
    <name type="scientific">Chitinophaga oryzae</name>
    <dbReference type="NCBI Taxonomy" id="2725414"/>
    <lineage>
        <taxon>Bacteria</taxon>
        <taxon>Pseudomonadati</taxon>
        <taxon>Bacteroidota</taxon>
        <taxon>Chitinophagia</taxon>
        <taxon>Chitinophagales</taxon>
        <taxon>Chitinophagaceae</taxon>
        <taxon>Chitinophaga</taxon>
    </lineage>
</organism>